<keyword evidence="1" id="KW-0509">mRNA transport</keyword>
<dbReference type="GO" id="GO:0070390">
    <property type="term" value="C:transcription export complex 2"/>
    <property type="evidence" value="ECO:0007669"/>
    <property type="project" value="UniProtKB-UniRule"/>
</dbReference>
<comment type="function">
    <text evidence="1">Involved in mRNA export coupled transcription activation by association with both the TREX-2 and the SAGA complexes. At the promoters, SAGA is required for recruitment of the basal transcription machinery. It influences RNA polymerase II transcriptional activity through different activities such as TBP interaction and promoter selectivity, interaction with transcription activators, and chromatin modification through histone acetylation and deubiquitination. Within the SAGA complex, participates to a subcomplex required for deubiquitination of H2B and for the maintenance of steady-state H3 methylation levels. The TREX-2 complex functions in docking export-competent ribonucleoprotein particles (mRNPs) to the nuclear entrance of the nuclear pore complex (nuclear basket). TREX-2 participates in mRNA export and accurate chromatin positioning in the nucleus by tethering genes to the nuclear periphery. May also be involved in cytoplasmic mRNA decay by interaction with components of P-bodies.</text>
</comment>
<keyword evidence="1" id="KW-0653">Protein transport</keyword>
<accession>A0AAW0FXE2</accession>
<comment type="subunit">
    <text evidence="1">Component of the nuclear pore complex (NPC)-associated TREX-2 complex (transcription and export complex 2), composed of at least SUS1, SAC3, THP1, SEM1, and CDC31. TREX-2 contains 2 SUS1 chains. The TREX-2 complex interacts with the nucleoporin NUP1. Component of the 1.8 MDa SAGA transcription coactivator-HAT complex. SAGA is built of 5 distinct domains with specialized functions. Within the SAGA complex, SUS1, SGF11, SGF73 and UBP8 form an additional subcomplex of SAGA called the DUB module (deubiquitination module). Interacts directly with THP1, SAC3, SGF11, and with the RNA polymerase II.</text>
</comment>
<organism evidence="2 3">
    <name type="scientific">Cerrena zonata</name>
    <dbReference type="NCBI Taxonomy" id="2478898"/>
    <lineage>
        <taxon>Eukaryota</taxon>
        <taxon>Fungi</taxon>
        <taxon>Dikarya</taxon>
        <taxon>Basidiomycota</taxon>
        <taxon>Agaricomycotina</taxon>
        <taxon>Agaricomycetes</taxon>
        <taxon>Polyporales</taxon>
        <taxon>Cerrenaceae</taxon>
        <taxon>Cerrena</taxon>
    </lineage>
</organism>
<dbReference type="GO" id="GO:0000932">
    <property type="term" value="C:P-body"/>
    <property type="evidence" value="ECO:0007669"/>
    <property type="project" value="UniProtKB-SubCell"/>
</dbReference>
<dbReference type="GO" id="GO:0005643">
    <property type="term" value="C:nuclear pore"/>
    <property type="evidence" value="ECO:0007669"/>
    <property type="project" value="UniProtKB-UniRule"/>
</dbReference>
<dbReference type="GO" id="GO:0000124">
    <property type="term" value="C:SAGA complex"/>
    <property type="evidence" value="ECO:0007669"/>
    <property type="project" value="UniProtKB-UniRule"/>
</dbReference>
<reference evidence="2 3" key="1">
    <citation type="submission" date="2022-09" db="EMBL/GenBank/DDBJ databases">
        <authorList>
            <person name="Palmer J.M."/>
        </authorList>
    </citation>
    <scope>NUCLEOTIDE SEQUENCE [LARGE SCALE GENOMIC DNA]</scope>
    <source>
        <strain evidence="2 3">DSM 7382</strain>
    </source>
</reference>
<keyword evidence="1" id="KW-0156">Chromatin regulator</keyword>
<comment type="caution">
    <text evidence="2">The sequence shown here is derived from an EMBL/GenBank/DDBJ whole genome shotgun (WGS) entry which is preliminary data.</text>
</comment>
<dbReference type="InterPro" id="IPR018783">
    <property type="entry name" value="TF_ENY2"/>
</dbReference>
<dbReference type="GO" id="GO:0005654">
    <property type="term" value="C:nucleoplasm"/>
    <property type="evidence" value="ECO:0007669"/>
    <property type="project" value="UniProtKB-SubCell"/>
</dbReference>
<evidence type="ECO:0000256" key="1">
    <source>
        <dbReference type="HAMAP-Rule" id="MF_03046"/>
    </source>
</evidence>
<comment type="subcellular location">
    <subcellularLocation>
        <location evidence="1">Nucleus</location>
        <location evidence="1">Nucleoplasm</location>
    </subcellularLocation>
    <subcellularLocation>
        <location evidence="1">Cytoplasm</location>
        <location evidence="1">P-body</location>
    </subcellularLocation>
</comment>
<keyword evidence="1" id="KW-0805">Transcription regulation</keyword>
<dbReference type="GO" id="GO:0003713">
    <property type="term" value="F:transcription coactivator activity"/>
    <property type="evidence" value="ECO:0007669"/>
    <property type="project" value="UniProtKB-UniRule"/>
</dbReference>
<evidence type="ECO:0000313" key="3">
    <source>
        <dbReference type="Proteomes" id="UP001385951"/>
    </source>
</evidence>
<keyword evidence="1" id="KW-0811">Translocation</keyword>
<dbReference type="HAMAP" id="MF_03046">
    <property type="entry name" value="ENY2_Sus1"/>
    <property type="match status" value="1"/>
</dbReference>
<keyword evidence="1" id="KW-0963">Cytoplasm</keyword>
<dbReference type="Gene3D" id="1.10.246.140">
    <property type="match status" value="1"/>
</dbReference>
<dbReference type="EMBL" id="JASBNA010000038">
    <property type="protein sequence ID" value="KAK7681987.1"/>
    <property type="molecule type" value="Genomic_DNA"/>
</dbReference>
<evidence type="ECO:0000313" key="2">
    <source>
        <dbReference type="EMBL" id="KAK7681987.1"/>
    </source>
</evidence>
<dbReference type="GO" id="GO:0006368">
    <property type="term" value="P:transcription elongation by RNA polymerase II"/>
    <property type="evidence" value="ECO:0007669"/>
    <property type="project" value="UniProtKB-UniRule"/>
</dbReference>
<comment type="similarity">
    <text evidence="1">Belongs to the ENY2 family.</text>
</comment>
<keyword evidence="1" id="KW-0010">Activator</keyword>
<protein>
    <recommendedName>
        <fullName evidence="1">Transcription and mRNA export factor SUS1</fullName>
    </recommendedName>
</protein>
<keyword evidence="1" id="KW-0813">Transport</keyword>
<proteinExistence type="inferred from homology"/>
<name>A0AAW0FXE2_9APHY</name>
<dbReference type="GO" id="GO:0071819">
    <property type="term" value="C:DUBm complex"/>
    <property type="evidence" value="ECO:0007669"/>
    <property type="project" value="UniProtKB-UniRule"/>
</dbReference>
<keyword evidence="3" id="KW-1185">Reference proteome</keyword>
<keyword evidence="1" id="KW-0539">Nucleus</keyword>
<dbReference type="Proteomes" id="UP001385951">
    <property type="component" value="Unassembled WGS sequence"/>
</dbReference>
<dbReference type="GO" id="GO:0006325">
    <property type="term" value="P:chromatin organization"/>
    <property type="evidence" value="ECO:0007669"/>
    <property type="project" value="UniProtKB-KW"/>
</dbReference>
<keyword evidence="1" id="KW-0804">Transcription</keyword>
<dbReference type="AlphaFoldDB" id="A0AAW0FXE2"/>
<gene>
    <name evidence="1" type="primary">SUS1</name>
    <name evidence="2" type="ORF">QCA50_014951</name>
</gene>
<dbReference type="InterPro" id="IPR038212">
    <property type="entry name" value="TF_EnY2_sf"/>
</dbReference>
<dbReference type="Pfam" id="PF10163">
    <property type="entry name" value="EnY2"/>
    <property type="match status" value="1"/>
</dbReference>
<dbReference type="GO" id="GO:0006406">
    <property type="term" value="P:mRNA export from nucleus"/>
    <property type="evidence" value="ECO:0007669"/>
    <property type="project" value="UniProtKB-UniRule"/>
</dbReference>
<sequence length="102" mass="11706">MPSREINGSSVSAEMHAEVQRRLVESGEWDRISRLLHSKLNESGWADRLHDQAKELARSKYPIAVQDITEDVRSTAIAEVPEEIRLDVLAKLRHYLDSQLEK</sequence>
<dbReference type="GO" id="GO:0015031">
    <property type="term" value="P:protein transport"/>
    <property type="evidence" value="ECO:0007669"/>
    <property type="project" value="UniProtKB-KW"/>
</dbReference>
<dbReference type="PANTHER" id="PTHR12514">
    <property type="entry name" value="ENHANCER OF YELLOW 2 TRANSCRIPTION FACTOR"/>
    <property type="match status" value="1"/>
</dbReference>